<dbReference type="EMBL" id="JASAOG010000020">
    <property type="protein sequence ID" value="KAK0063635.1"/>
    <property type="molecule type" value="Genomic_DNA"/>
</dbReference>
<reference evidence="1" key="1">
    <citation type="journal article" date="2023" name="PLoS Negl. Trop. Dis.">
        <title>A genome sequence for Biomphalaria pfeifferi, the major vector snail for the human-infecting parasite Schistosoma mansoni.</title>
        <authorList>
            <person name="Bu L."/>
            <person name="Lu L."/>
            <person name="Laidemitt M.R."/>
            <person name="Zhang S.M."/>
            <person name="Mutuku M."/>
            <person name="Mkoji G."/>
            <person name="Steinauer M."/>
            <person name="Loker E.S."/>
        </authorList>
    </citation>
    <scope>NUCLEOTIDE SEQUENCE</scope>
    <source>
        <strain evidence="1">KasaAsao</strain>
    </source>
</reference>
<evidence type="ECO:0000313" key="1">
    <source>
        <dbReference type="EMBL" id="KAK0063635.1"/>
    </source>
</evidence>
<gene>
    <name evidence="1" type="ORF">Bpfe_006786</name>
</gene>
<keyword evidence="2" id="KW-1185">Reference proteome</keyword>
<name>A0AAD8FGM2_BIOPF</name>
<sequence>MQCDFHWAGKPGWKGNGVARRGFQHCQLRIGIAAFVQHTKKNYEASTDEEIFSCIIKVYLLFNTQKL</sequence>
<dbReference type="AlphaFoldDB" id="A0AAD8FGM2"/>
<protein>
    <submittedName>
        <fullName evidence="1">MKRN2 opposite strand protein-like X3</fullName>
    </submittedName>
</protein>
<proteinExistence type="predicted"/>
<dbReference type="Proteomes" id="UP001233172">
    <property type="component" value="Unassembled WGS sequence"/>
</dbReference>
<comment type="caution">
    <text evidence="1">The sequence shown here is derived from an EMBL/GenBank/DDBJ whole genome shotgun (WGS) entry which is preliminary data.</text>
</comment>
<reference evidence="1" key="2">
    <citation type="submission" date="2023-04" db="EMBL/GenBank/DDBJ databases">
        <authorList>
            <person name="Bu L."/>
            <person name="Lu L."/>
            <person name="Laidemitt M.R."/>
            <person name="Zhang S.M."/>
            <person name="Mutuku M."/>
            <person name="Mkoji G."/>
            <person name="Steinauer M."/>
            <person name="Loker E.S."/>
        </authorList>
    </citation>
    <scope>NUCLEOTIDE SEQUENCE</scope>
    <source>
        <strain evidence="1">KasaAsao</strain>
        <tissue evidence="1">Whole Snail</tissue>
    </source>
</reference>
<organism evidence="1 2">
    <name type="scientific">Biomphalaria pfeifferi</name>
    <name type="common">Bloodfluke planorb</name>
    <name type="synonym">Freshwater snail</name>
    <dbReference type="NCBI Taxonomy" id="112525"/>
    <lineage>
        <taxon>Eukaryota</taxon>
        <taxon>Metazoa</taxon>
        <taxon>Spiralia</taxon>
        <taxon>Lophotrochozoa</taxon>
        <taxon>Mollusca</taxon>
        <taxon>Gastropoda</taxon>
        <taxon>Heterobranchia</taxon>
        <taxon>Euthyneura</taxon>
        <taxon>Panpulmonata</taxon>
        <taxon>Hygrophila</taxon>
        <taxon>Lymnaeoidea</taxon>
        <taxon>Planorbidae</taxon>
        <taxon>Biomphalaria</taxon>
    </lineage>
</organism>
<accession>A0AAD8FGM2</accession>
<evidence type="ECO:0000313" key="2">
    <source>
        <dbReference type="Proteomes" id="UP001233172"/>
    </source>
</evidence>